<evidence type="ECO:0000313" key="3">
    <source>
        <dbReference type="Proteomes" id="UP000190198"/>
    </source>
</evidence>
<sequence length="81" mass="9075">MATGDYAPSILSPWRAAIDKSQKKLLQQAIGTLNISHRAYHRILKLARTICDLDGGESIQTKHLSEAIRLRSLDKNLSTFQ</sequence>
<dbReference type="AlphaFoldDB" id="A0A1T2L0F2"/>
<evidence type="ECO:0000313" key="2">
    <source>
        <dbReference type="EMBL" id="OOZ38552.1"/>
    </source>
</evidence>
<keyword evidence="3" id="KW-1185">Reference proteome</keyword>
<accession>A0A1T2L0F2</accession>
<dbReference type="InterPro" id="IPR027417">
    <property type="entry name" value="P-loop_NTPase"/>
</dbReference>
<protein>
    <recommendedName>
        <fullName evidence="1">Mg chelatase-related protein C-terminal domain-containing protein</fullName>
    </recommendedName>
</protein>
<name>A0A1T2L0F2_9GAMM</name>
<evidence type="ECO:0000259" key="1">
    <source>
        <dbReference type="Pfam" id="PF13335"/>
    </source>
</evidence>
<feature type="domain" description="Mg chelatase-related protein C-terminal" evidence="1">
    <location>
        <begin position="16"/>
        <end position="71"/>
    </location>
</feature>
<dbReference type="Proteomes" id="UP000190198">
    <property type="component" value="Unassembled WGS sequence"/>
</dbReference>
<proteinExistence type="predicted"/>
<reference evidence="2 3" key="1">
    <citation type="submission" date="2016-11" db="EMBL/GenBank/DDBJ databases">
        <title>Mixed transmission modes and dynamic genome evolution in an obligate animal-bacterial symbiosis.</title>
        <authorList>
            <person name="Russell S.L."/>
            <person name="Corbett-Detig R.B."/>
            <person name="Cavanaugh C.M."/>
        </authorList>
    </citation>
    <scope>NUCLEOTIDE SEQUENCE [LARGE SCALE GENOMIC DNA]</scope>
    <source>
        <strain evidence="2">Sp-SM6</strain>
    </source>
</reference>
<comment type="caution">
    <text evidence="2">The sequence shown here is derived from an EMBL/GenBank/DDBJ whole genome shotgun (WGS) entry which is preliminary data.</text>
</comment>
<dbReference type="EMBL" id="MPRK01000171">
    <property type="protein sequence ID" value="OOZ38552.1"/>
    <property type="molecule type" value="Genomic_DNA"/>
</dbReference>
<dbReference type="InterPro" id="IPR025158">
    <property type="entry name" value="Mg_chelat-rel_C"/>
</dbReference>
<gene>
    <name evidence="2" type="ORF">BOW52_08360</name>
</gene>
<dbReference type="Pfam" id="PF13335">
    <property type="entry name" value="Mg_chelatase_C"/>
    <property type="match status" value="1"/>
</dbReference>
<dbReference type="Gene3D" id="3.40.50.300">
    <property type="entry name" value="P-loop containing nucleotide triphosphate hydrolases"/>
    <property type="match status" value="1"/>
</dbReference>
<organism evidence="2 3">
    <name type="scientific">Solemya elarraichensis gill symbiont</name>
    <dbReference type="NCBI Taxonomy" id="1918949"/>
    <lineage>
        <taxon>Bacteria</taxon>
        <taxon>Pseudomonadati</taxon>
        <taxon>Pseudomonadota</taxon>
        <taxon>Gammaproteobacteria</taxon>
        <taxon>sulfur-oxidizing symbionts</taxon>
    </lineage>
</organism>